<dbReference type="InterPro" id="IPR046848">
    <property type="entry name" value="E_motif"/>
</dbReference>
<dbReference type="InterPro" id="IPR046960">
    <property type="entry name" value="PPR_At4g14850-like_plant"/>
</dbReference>
<dbReference type="FunFam" id="1.25.40.10:FF:000196">
    <property type="entry name" value="Pentatricopeptide repeat-containing protein At4g14850"/>
    <property type="match status" value="1"/>
</dbReference>
<dbReference type="AlphaFoldDB" id="A0A2K3LFV0"/>
<dbReference type="NCBIfam" id="TIGR00756">
    <property type="entry name" value="PPR"/>
    <property type="match status" value="5"/>
</dbReference>
<feature type="repeat" description="PPR" evidence="3">
    <location>
        <begin position="507"/>
        <end position="541"/>
    </location>
</feature>
<dbReference type="Pfam" id="PF01535">
    <property type="entry name" value="PPR"/>
    <property type="match status" value="7"/>
</dbReference>
<accession>A0A2K3LFV0</accession>
<dbReference type="PROSITE" id="PS51375">
    <property type="entry name" value="PPR"/>
    <property type="match status" value="4"/>
</dbReference>
<evidence type="ECO:0000313" key="4">
    <source>
        <dbReference type="EMBL" id="PNX77397.1"/>
    </source>
</evidence>
<feature type="repeat" description="PPR" evidence="3">
    <location>
        <begin position="305"/>
        <end position="339"/>
    </location>
</feature>
<dbReference type="Gene3D" id="1.25.40.10">
    <property type="entry name" value="Tetratricopeptide repeat domain"/>
    <property type="match status" value="4"/>
</dbReference>
<dbReference type="PANTHER" id="PTHR24015">
    <property type="entry name" value="OS07G0578800 PROTEIN-RELATED"/>
    <property type="match status" value="1"/>
</dbReference>
<dbReference type="InterPro" id="IPR011990">
    <property type="entry name" value="TPR-like_helical_dom_sf"/>
</dbReference>
<dbReference type="EMBL" id="ASHM01032287">
    <property type="protein sequence ID" value="PNX77397.1"/>
    <property type="molecule type" value="Genomic_DNA"/>
</dbReference>
<feature type="repeat" description="PPR" evidence="3">
    <location>
        <begin position="167"/>
        <end position="201"/>
    </location>
</feature>
<dbReference type="OrthoDB" id="185373at2759"/>
<dbReference type="FunFam" id="1.25.40.10:FF:000031">
    <property type="entry name" value="Pentatricopeptide repeat-containing protein mitochondrial"/>
    <property type="match status" value="1"/>
</dbReference>
<reference evidence="4 5" key="1">
    <citation type="journal article" date="2014" name="Am. J. Bot.">
        <title>Genome assembly and annotation for red clover (Trifolium pratense; Fabaceae).</title>
        <authorList>
            <person name="Istvanek J."/>
            <person name="Jaros M."/>
            <person name="Krenek A."/>
            <person name="Repkova J."/>
        </authorList>
    </citation>
    <scope>NUCLEOTIDE SEQUENCE [LARGE SCALE GENOMIC DNA]</scope>
    <source>
        <strain evidence="5">cv. Tatra</strain>
        <tissue evidence="4">Young leaves</tissue>
    </source>
</reference>
<sequence>MKHMFTVPRTVLRLQCKKWSTLTNHHHGHRQNHHLSLPPTFDLSRICRNLDTVKKLHSSLLVHGLSPDTNNNLISLYASFGSLHHSRNLFHLLPSPNLHSFKLIIRWHFLNDKHSHVVSFYHLARLTLGFFNDLVVFSILLKTSSQLRDLVLTTRLHCQILKAKPPDSFVLTSLVDSYSKCGKLDHARKVFDEIPDRNVVSWTSMIVAYVQNDCAQEGLMLFNRMREGFVDGNLFTVGSLVTACTKLGCLHQGKWVHGYVIKNGIELNSFLATSLLNMYVKGGDIGDARSVFDEFSISSTYDGDDLVFWTAMIVGYTQRGYPQAALELFTDKKWSGVLPNSVTLASLLSACAQMENIVMGKLLHGLVVKYGLDDTSLRNALVDMYAKCGLIFDGRFVFETTVDKDVVSWNSVISGYAQSGSAYEALEIFNRMRLELFFPDAVTVVGVLSACASVGGHQIGSSLHAFAFKYGLVSSSIYVGTALLNFYAKCGDATSARMVFDGMGEKNAVTWGAMIGGCGMQGDGVGSLALFRDMLKEELVPNEAVFTTLLASCSHSGMVGEGLRLFDFMSKELNYVPSMKHYACMVDLLARAGNLQEALEFIDKMPVQPGVGVFGAFLHGCGLHSNFELGEVAIRRMLELHPDEACYYVLISNLYASDGRWGMVKQVRKMIKHKGLNKVPAVSLVEMDVNNNTHARVAV</sequence>
<proteinExistence type="inferred from homology"/>
<reference evidence="4 5" key="2">
    <citation type="journal article" date="2017" name="Front. Plant Sci.">
        <title>Gene Classification and Mining of Molecular Markers Useful in Red Clover (Trifolium pratense) Breeding.</title>
        <authorList>
            <person name="Istvanek J."/>
            <person name="Dluhosova J."/>
            <person name="Dluhos P."/>
            <person name="Patkova L."/>
            <person name="Nedelnik J."/>
            <person name="Repkova J."/>
        </authorList>
    </citation>
    <scope>NUCLEOTIDE SEQUENCE [LARGE SCALE GENOMIC DNA]</scope>
    <source>
        <strain evidence="5">cv. Tatra</strain>
        <tissue evidence="4">Young leaves</tissue>
    </source>
</reference>
<dbReference type="Pfam" id="PF20431">
    <property type="entry name" value="E_motif"/>
    <property type="match status" value="1"/>
</dbReference>
<evidence type="ECO:0000256" key="3">
    <source>
        <dbReference type="PROSITE-ProRule" id="PRU00708"/>
    </source>
</evidence>
<dbReference type="GO" id="GO:0003723">
    <property type="term" value="F:RNA binding"/>
    <property type="evidence" value="ECO:0007669"/>
    <property type="project" value="InterPro"/>
</dbReference>
<dbReference type="FunFam" id="1.25.40.10:FF:000309">
    <property type="entry name" value="Pentatricopeptide repeat-containing protein, chloroplastic"/>
    <property type="match status" value="1"/>
</dbReference>
<dbReference type="PANTHER" id="PTHR24015:SF1951">
    <property type="entry name" value="OS06G0185700 PROTEIN"/>
    <property type="match status" value="1"/>
</dbReference>
<dbReference type="FunFam" id="1.25.40.10:FF:000212">
    <property type="entry name" value="Pentatricopeptide repeat-containing protein At2g03380, mitochondrial"/>
    <property type="match status" value="1"/>
</dbReference>
<dbReference type="STRING" id="57577.A0A2K3LFV0"/>
<comment type="similarity">
    <text evidence="2">Belongs to the PPR family. PCMP-E subfamily.</text>
</comment>
<dbReference type="Gramene" id="Tp57577_TGAC_v2_mRNA35194">
    <property type="protein sequence ID" value="Tp57577_TGAC_v2_mRNA35194"/>
    <property type="gene ID" value="Tp57577_TGAC_v2_gene34047"/>
</dbReference>
<keyword evidence="1" id="KW-0677">Repeat</keyword>
<comment type="caution">
    <text evidence="4">The sequence shown here is derived from an EMBL/GenBank/DDBJ whole genome shotgun (WGS) entry which is preliminary data.</text>
</comment>
<evidence type="ECO:0000256" key="1">
    <source>
        <dbReference type="ARBA" id="ARBA00022737"/>
    </source>
</evidence>
<dbReference type="GO" id="GO:0009451">
    <property type="term" value="P:RNA modification"/>
    <property type="evidence" value="ECO:0007669"/>
    <property type="project" value="InterPro"/>
</dbReference>
<name>A0A2K3LFV0_TRIPR</name>
<gene>
    <name evidence="4" type="ORF">L195_g033363</name>
</gene>
<dbReference type="Pfam" id="PF13041">
    <property type="entry name" value="PPR_2"/>
    <property type="match status" value="2"/>
</dbReference>
<protein>
    <submittedName>
        <fullName evidence="4">Pentatricopeptide repeat-containing protein mitochondrial-like</fullName>
    </submittedName>
</protein>
<evidence type="ECO:0000313" key="5">
    <source>
        <dbReference type="Proteomes" id="UP000236291"/>
    </source>
</evidence>
<dbReference type="Proteomes" id="UP000236291">
    <property type="component" value="Unassembled WGS sequence"/>
</dbReference>
<organism evidence="4 5">
    <name type="scientific">Trifolium pratense</name>
    <name type="common">Red clover</name>
    <dbReference type="NCBI Taxonomy" id="57577"/>
    <lineage>
        <taxon>Eukaryota</taxon>
        <taxon>Viridiplantae</taxon>
        <taxon>Streptophyta</taxon>
        <taxon>Embryophyta</taxon>
        <taxon>Tracheophyta</taxon>
        <taxon>Spermatophyta</taxon>
        <taxon>Magnoliopsida</taxon>
        <taxon>eudicotyledons</taxon>
        <taxon>Gunneridae</taxon>
        <taxon>Pentapetalae</taxon>
        <taxon>rosids</taxon>
        <taxon>fabids</taxon>
        <taxon>Fabales</taxon>
        <taxon>Fabaceae</taxon>
        <taxon>Papilionoideae</taxon>
        <taxon>50 kb inversion clade</taxon>
        <taxon>NPAAA clade</taxon>
        <taxon>Hologalegina</taxon>
        <taxon>IRL clade</taxon>
        <taxon>Trifolieae</taxon>
        <taxon>Trifolium</taxon>
    </lineage>
</organism>
<feature type="repeat" description="PPR" evidence="3">
    <location>
        <begin position="405"/>
        <end position="439"/>
    </location>
</feature>
<evidence type="ECO:0000256" key="2">
    <source>
        <dbReference type="ARBA" id="ARBA00061659"/>
    </source>
</evidence>
<dbReference type="InterPro" id="IPR002885">
    <property type="entry name" value="PPR_rpt"/>
</dbReference>